<evidence type="ECO:0000313" key="5">
    <source>
        <dbReference type="Proteomes" id="UP000319817"/>
    </source>
</evidence>
<feature type="region of interest" description="Disordered" evidence="1">
    <location>
        <begin position="843"/>
        <end position="863"/>
    </location>
</feature>
<accession>A0A517NZI6</accession>
<feature type="compositionally biased region" description="Low complexity" evidence="1">
    <location>
        <begin position="264"/>
        <end position="281"/>
    </location>
</feature>
<keyword evidence="2" id="KW-0472">Membrane</keyword>
<evidence type="ECO:0000259" key="3">
    <source>
        <dbReference type="PROSITE" id="PS50234"/>
    </source>
</evidence>
<feature type="region of interest" description="Disordered" evidence="1">
    <location>
        <begin position="298"/>
        <end position="317"/>
    </location>
</feature>
<evidence type="ECO:0000313" key="4">
    <source>
        <dbReference type="EMBL" id="QDT12539.1"/>
    </source>
</evidence>
<feature type="transmembrane region" description="Helical" evidence="2">
    <location>
        <begin position="101"/>
        <end position="120"/>
    </location>
</feature>
<name>A0A517NZI6_9BACT</name>
<dbReference type="Proteomes" id="UP000319817">
    <property type="component" value="Chromosome"/>
</dbReference>
<dbReference type="Pfam" id="PF12034">
    <property type="entry name" value="YfbK_C"/>
    <property type="match status" value="1"/>
</dbReference>
<dbReference type="InterPro" id="IPR002035">
    <property type="entry name" value="VWF_A"/>
</dbReference>
<dbReference type="Pfam" id="PF12450">
    <property type="entry name" value="vWF_A"/>
    <property type="match status" value="1"/>
</dbReference>
<feature type="compositionally biased region" description="Low complexity" evidence="1">
    <location>
        <begin position="346"/>
        <end position="363"/>
    </location>
</feature>
<feature type="compositionally biased region" description="Acidic residues" evidence="1">
    <location>
        <begin position="847"/>
        <end position="863"/>
    </location>
</feature>
<keyword evidence="5" id="KW-1185">Reference proteome</keyword>
<keyword evidence="2" id="KW-1133">Transmembrane helix</keyword>
<dbReference type="Pfam" id="PF00092">
    <property type="entry name" value="VWA"/>
    <property type="match status" value="1"/>
</dbReference>
<dbReference type="PANTHER" id="PTHR10166:SF37">
    <property type="entry name" value="STOLID, ISOFORM H"/>
    <property type="match status" value="1"/>
</dbReference>
<evidence type="ECO:0000256" key="2">
    <source>
        <dbReference type="SAM" id="Phobius"/>
    </source>
</evidence>
<reference evidence="4 5" key="1">
    <citation type="submission" date="2019-02" db="EMBL/GenBank/DDBJ databases">
        <title>Deep-cultivation of Planctomycetes and their phenomic and genomic characterization uncovers novel biology.</title>
        <authorList>
            <person name="Wiegand S."/>
            <person name="Jogler M."/>
            <person name="Boedeker C."/>
            <person name="Pinto D."/>
            <person name="Vollmers J."/>
            <person name="Rivas-Marin E."/>
            <person name="Kohn T."/>
            <person name="Peeters S.H."/>
            <person name="Heuer A."/>
            <person name="Rast P."/>
            <person name="Oberbeckmann S."/>
            <person name="Bunk B."/>
            <person name="Jeske O."/>
            <person name="Meyerdierks A."/>
            <person name="Storesund J.E."/>
            <person name="Kallscheuer N."/>
            <person name="Luecker S."/>
            <person name="Lage O.M."/>
            <person name="Pohl T."/>
            <person name="Merkel B.J."/>
            <person name="Hornburger P."/>
            <person name="Mueller R.-W."/>
            <person name="Bruemmer F."/>
            <person name="Labrenz M."/>
            <person name="Spormann A.M."/>
            <person name="Op den Camp H."/>
            <person name="Overmann J."/>
            <person name="Amann R."/>
            <person name="Jetten M.S.M."/>
            <person name="Mascher T."/>
            <person name="Medema M.H."/>
            <person name="Devos D.P."/>
            <person name="Kaster A.-K."/>
            <person name="Ovreas L."/>
            <person name="Rohde M."/>
            <person name="Galperin M.Y."/>
            <person name="Jogler C."/>
        </authorList>
    </citation>
    <scope>NUCLEOTIDE SEQUENCE [LARGE SCALE GENOMIC DNA]</scope>
    <source>
        <strain evidence="4 5">K23_9</strain>
    </source>
</reference>
<feature type="region of interest" description="Disordered" evidence="1">
    <location>
        <begin position="337"/>
        <end position="386"/>
    </location>
</feature>
<dbReference type="RefSeq" id="WP_145420423.1">
    <property type="nucleotide sequence ID" value="NZ_CP036526.1"/>
</dbReference>
<dbReference type="InterPro" id="IPR022156">
    <property type="entry name" value="Uncharacterised_YfbK_N"/>
</dbReference>
<dbReference type="EMBL" id="CP036526">
    <property type="protein sequence ID" value="QDT12539.1"/>
    <property type="molecule type" value="Genomic_DNA"/>
</dbReference>
<dbReference type="Gene3D" id="3.40.50.410">
    <property type="entry name" value="von Willebrand factor, type A domain"/>
    <property type="match status" value="1"/>
</dbReference>
<dbReference type="InterPro" id="IPR036465">
    <property type="entry name" value="vWFA_dom_sf"/>
</dbReference>
<dbReference type="OrthoDB" id="9805121at2"/>
<organism evidence="4 5">
    <name type="scientific">Stieleria marina</name>
    <dbReference type="NCBI Taxonomy" id="1930275"/>
    <lineage>
        <taxon>Bacteria</taxon>
        <taxon>Pseudomonadati</taxon>
        <taxon>Planctomycetota</taxon>
        <taxon>Planctomycetia</taxon>
        <taxon>Pirellulales</taxon>
        <taxon>Pirellulaceae</taxon>
        <taxon>Stieleria</taxon>
    </lineage>
</organism>
<feature type="region of interest" description="Disordered" evidence="1">
    <location>
        <begin position="264"/>
        <end position="291"/>
    </location>
</feature>
<dbReference type="InterPro" id="IPR051173">
    <property type="entry name" value="Ca_channel_alpha-2/delta"/>
</dbReference>
<evidence type="ECO:0000256" key="1">
    <source>
        <dbReference type="SAM" id="MobiDB-lite"/>
    </source>
</evidence>
<dbReference type="SMART" id="SM00327">
    <property type="entry name" value="VWA"/>
    <property type="match status" value="1"/>
</dbReference>
<gene>
    <name evidence="4" type="ORF">K239x_45490</name>
</gene>
<keyword evidence="2" id="KW-0812">Transmembrane</keyword>
<proteinExistence type="predicted"/>
<dbReference type="InterPro" id="IPR021908">
    <property type="entry name" value="YfbK_C"/>
</dbReference>
<feature type="domain" description="VWFA" evidence="3">
    <location>
        <begin position="563"/>
        <end position="745"/>
    </location>
</feature>
<protein>
    <submittedName>
        <fullName evidence="4">von Willebrand factor</fullName>
    </submittedName>
</protein>
<dbReference type="SUPFAM" id="SSF53300">
    <property type="entry name" value="vWA-like"/>
    <property type="match status" value="1"/>
</dbReference>
<dbReference type="AlphaFoldDB" id="A0A517NZI6"/>
<dbReference type="PROSITE" id="PS50234">
    <property type="entry name" value="VWFA"/>
    <property type="match status" value="1"/>
</dbReference>
<sequence>MSDSTWDDPRITSYVLDELSAEQRDAFELELDSNSELAAAVAEASSLTDRIGSLFESESTPSLDDARKSAIADTASNPLSSLSNAEQGEAIHGAPSWGVPMMVLAMAAVLLLLVGFAPWIRQNKVLTASGPEEESAMASSVASSAPTASEKAGSVPAAADFAFAKDGAGQQVELSLSKEAPSGTAIAALADGDDARKAGMESAMDVAQESVQGKQMFELAEGGRQSETVDRAIPTASSLGLPDLDALTDSEQEALTGRATALSAAAGTASDGVSESDGSSSPKRSAMQRARARIAENMGSIAARSDKTPAPAPMKKPAAVVEPESAMAPPAVAAQKSIAKSARPNRSMSRSAPAGAAALSAPANEVSVEDQPMTAQDELLFRDIPKETSYKNDAKTEEVKPAGGVAFAAGGVMTRADKASADKGFDEEILELNQKLFGQNQFGRGGIGGKRSMPVFENPFVAVTESPLSTFATDVDTSSYSLVRRELLRAGALPDAGEVRVEELVNYFHYDYWSDQESPADKPQHPFAAQMTVASCPWNSDHQLVRVVVKGESLDQGKRPPCNLVFLLDTSGSMDAPNKLSLIADAIRSLVEQLDEKDRLAIVVFSDAEGLVLDSTPVSEKKSILDALADLSDGGSTTRGEGIDLAFKVAKDNLVDNGVNRVVVCTDGDFSAGMDSIEKLSSRIEKESAAGISFAILALGQSDYAQARPSELVAQGEFAFVDSIAEAKQVMSDQTSRRDLVADDVTLKLEFNPRRVSQYRLIGFENERIGLVAKTEGSGGSGDSRSNRILAGRSVTALYEIVPQDEAEEEPSRNVEKLKYQKEPRLTKKARSDELLSVGLSYRLPGEDADEDEDADEGEDADERAEFSFSGDEVAFADADADFRFAATVAHFGMQLRDSKYLGDWTLKEVLPVAETSLGRDPFGLREEFLQVIRRAESLVESK</sequence>
<dbReference type="PANTHER" id="PTHR10166">
    <property type="entry name" value="VOLTAGE-DEPENDENT CALCIUM CHANNEL SUBUNIT ALPHA-2/DELTA-RELATED"/>
    <property type="match status" value="1"/>
</dbReference>